<accession>A0A9P6E3L7</accession>
<evidence type="ECO:0000313" key="1">
    <source>
        <dbReference type="EMBL" id="KAF9521877.1"/>
    </source>
</evidence>
<protein>
    <recommendedName>
        <fullName evidence="3">F-box domain-containing protein</fullName>
    </recommendedName>
</protein>
<dbReference type="OrthoDB" id="2745898at2759"/>
<keyword evidence="2" id="KW-1185">Reference proteome</keyword>
<dbReference type="AlphaFoldDB" id="A0A9P6E3L7"/>
<dbReference type="Proteomes" id="UP000807306">
    <property type="component" value="Unassembled WGS sequence"/>
</dbReference>
<sequence length="403" mass="46115">MLPSDILGLITECLSWEDPSQESIRNCSLVSRDFAHICRNHLFSTIKITQTKMSLFVGVTPKISHPIIRFQELIAQNPSLSSYIRTLELGSTHEYDCADGFMALRYLRHVQTFKFGFCDHDNWKSGTERLWSTIPAVAVQSLQLFIQQNPITSLTLFNILQLPISFFEHFRHLEDLSVLNVTPEETPIVPAMVTPPKLKRLDFYETCAFAEVFIVRAGIFDISKLIHLAMDFGSLDRTDTFLRLLPLPTHLQSLELVITKSFNDWTCRGNILSRLLPTSRKSLTSIQIKMQVDETEQFPPYGGFLDELEGISGSNMLENLEIAVVLEASSSANMNPIEWNRLDSVLSEGFSCLLKLHIHAEIAVYNEEDAVDVDDEMERLWEENFEWSKEHLEFTMWYGGTVL</sequence>
<evidence type="ECO:0000313" key="2">
    <source>
        <dbReference type="Proteomes" id="UP000807306"/>
    </source>
</evidence>
<dbReference type="EMBL" id="MU157977">
    <property type="protein sequence ID" value="KAF9521877.1"/>
    <property type="molecule type" value="Genomic_DNA"/>
</dbReference>
<comment type="caution">
    <text evidence="1">The sequence shown here is derived from an EMBL/GenBank/DDBJ whole genome shotgun (WGS) entry which is preliminary data.</text>
</comment>
<organism evidence="1 2">
    <name type="scientific">Crepidotus variabilis</name>
    <dbReference type="NCBI Taxonomy" id="179855"/>
    <lineage>
        <taxon>Eukaryota</taxon>
        <taxon>Fungi</taxon>
        <taxon>Dikarya</taxon>
        <taxon>Basidiomycota</taxon>
        <taxon>Agaricomycotina</taxon>
        <taxon>Agaricomycetes</taxon>
        <taxon>Agaricomycetidae</taxon>
        <taxon>Agaricales</taxon>
        <taxon>Agaricineae</taxon>
        <taxon>Crepidotaceae</taxon>
        <taxon>Crepidotus</taxon>
    </lineage>
</organism>
<reference evidence="1" key="1">
    <citation type="submission" date="2020-11" db="EMBL/GenBank/DDBJ databases">
        <authorList>
            <consortium name="DOE Joint Genome Institute"/>
            <person name="Ahrendt S."/>
            <person name="Riley R."/>
            <person name="Andreopoulos W."/>
            <person name="Labutti K."/>
            <person name="Pangilinan J."/>
            <person name="Ruiz-Duenas F.J."/>
            <person name="Barrasa J.M."/>
            <person name="Sanchez-Garcia M."/>
            <person name="Camarero S."/>
            <person name="Miyauchi S."/>
            <person name="Serrano A."/>
            <person name="Linde D."/>
            <person name="Babiker R."/>
            <person name="Drula E."/>
            <person name="Ayuso-Fernandez I."/>
            <person name="Pacheco R."/>
            <person name="Padilla G."/>
            <person name="Ferreira P."/>
            <person name="Barriuso J."/>
            <person name="Kellner H."/>
            <person name="Castanera R."/>
            <person name="Alfaro M."/>
            <person name="Ramirez L."/>
            <person name="Pisabarro A.G."/>
            <person name="Kuo A."/>
            <person name="Tritt A."/>
            <person name="Lipzen A."/>
            <person name="He G."/>
            <person name="Yan M."/>
            <person name="Ng V."/>
            <person name="Cullen D."/>
            <person name="Martin F."/>
            <person name="Rosso M.-N."/>
            <person name="Henrissat B."/>
            <person name="Hibbett D."/>
            <person name="Martinez A.T."/>
            <person name="Grigoriev I.V."/>
        </authorList>
    </citation>
    <scope>NUCLEOTIDE SEQUENCE</scope>
    <source>
        <strain evidence="1">CBS 506.95</strain>
    </source>
</reference>
<name>A0A9P6E3L7_9AGAR</name>
<proteinExistence type="predicted"/>
<gene>
    <name evidence="1" type="ORF">CPB83DRAFT_865152</name>
</gene>
<evidence type="ECO:0008006" key="3">
    <source>
        <dbReference type="Google" id="ProtNLM"/>
    </source>
</evidence>